<evidence type="ECO:0000259" key="2">
    <source>
        <dbReference type="PROSITE" id="PS51176"/>
    </source>
</evidence>
<dbReference type="SUPFAM" id="SSF51735">
    <property type="entry name" value="NAD(P)-binding Rossmann-fold domains"/>
    <property type="match status" value="1"/>
</dbReference>
<dbReference type="SUPFAM" id="SSF48179">
    <property type="entry name" value="6-phosphogluconate dehydrogenase C-terminal domain-like"/>
    <property type="match status" value="1"/>
</dbReference>
<dbReference type="InterPro" id="IPR008927">
    <property type="entry name" value="6-PGluconate_DH-like_C_sf"/>
</dbReference>
<dbReference type="InterPro" id="IPR046826">
    <property type="entry name" value="PDH_N"/>
</dbReference>
<dbReference type="PROSITE" id="PS51176">
    <property type="entry name" value="PDH_ADH"/>
    <property type="match status" value="1"/>
</dbReference>
<dbReference type="KEGG" id="tpav:HRQ91_09810"/>
<evidence type="ECO:0000313" key="3">
    <source>
        <dbReference type="EMBL" id="QTQ14733.1"/>
    </source>
</evidence>
<sequence length="297" mass="32915">MKKLKDLNYGFIGLGLMGGSLAKAVREKILNVPNANGKIFAADINSGSLNLAVQDKIIDKGYDISAADTMLESCDLVYICLYPHATLDFLKTHKNDFKPGTVITDISGVKSFILENKADFVRSDTDFIPGHPMAGGEKEGFSNSSGAFFQNRNYILMPQKENRSENLELIRKLIRAMGFKHIIETDHIIHDHKIAFTSQLCHIIASSLVDSAEDDKITAFGGGSYEDLTRIAMINAPLWTELFLSNKRELLNHITAFEKSLSNLKDAIEKGDGNKIENILSRVRSKRLAMSCIDSTV</sequence>
<proteinExistence type="predicted"/>
<dbReference type="PANTHER" id="PTHR21363">
    <property type="entry name" value="PREPHENATE DEHYDROGENASE"/>
    <property type="match status" value="1"/>
</dbReference>
<dbReference type="GO" id="GO:0006571">
    <property type="term" value="P:tyrosine biosynthetic process"/>
    <property type="evidence" value="ECO:0007669"/>
    <property type="project" value="InterPro"/>
</dbReference>
<dbReference type="Pfam" id="PF20463">
    <property type="entry name" value="PDH_C"/>
    <property type="match status" value="1"/>
</dbReference>
<dbReference type="AlphaFoldDB" id="A0A975F5L3"/>
<dbReference type="Proteomes" id="UP000671908">
    <property type="component" value="Chromosome"/>
</dbReference>
<dbReference type="InterPro" id="IPR050812">
    <property type="entry name" value="Preph/Arog_dehydrog"/>
</dbReference>
<gene>
    <name evidence="3" type="ORF">HRQ91_09810</name>
</gene>
<dbReference type="Pfam" id="PF02153">
    <property type="entry name" value="PDH_N"/>
    <property type="match status" value="1"/>
</dbReference>
<reference evidence="3 4" key="1">
    <citation type="journal article" date="2021" name="Microbiol. Resour. Announc.">
        <title>Complete Genome Sequences of Three Human Oral Treponema parvum Isolates.</title>
        <authorList>
            <person name="Zeng H."/>
            <person name="Watt R.M."/>
        </authorList>
    </citation>
    <scope>NUCLEOTIDE SEQUENCE [LARGE SCALE GENOMIC DNA]</scope>
    <source>
        <strain evidence="3 4">ATCC 700770</strain>
    </source>
</reference>
<dbReference type="InterPro" id="IPR036291">
    <property type="entry name" value="NAD(P)-bd_dom_sf"/>
</dbReference>
<feature type="domain" description="Prephenate/arogenate dehydrogenase" evidence="2">
    <location>
        <begin position="7"/>
        <end position="297"/>
    </location>
</feature>
<evidence type="ECO:0000313" key="4">
    <source>
        <dbReference type="Proteomes" id="UP000671908"/>
    </source>
</evidence>
<keyword evidence="1" id="KW-0560">Oxidoreductase</keyword>
<dbReference type="GO" id="GO:0004665">
    <property type="term" value="F:prephenate dehydrogenase (NADP+) activity"/>
    <property type="evidence" value="ECO:0007669"/>
    <property type="project" value="InterPro"/>
</dbReference>
<protein>
    <submittedName>
        <fullName evidence="3">Prephenate dehydrogenase</fullName>
    </submittedName>
</protein>
<dbReference type="Gene3D" id="1.10.3660.10">
    <property type="entry name" value="6-phosphogluconate dehydrogenase C-terminal like domain"/>
    <property type="match status" value="1"/>
</dbReference>
<dbReference type="EMBL" id="CP054142">
    <property type="protein sequence ID" value="QTQ14733.1"/>
    <property type="molecule type" value="Genomic_DNA"/>
</dbReference>
<dbReference type="GO" id="GO:0070403">
    <property type="term" value="F:NAD+ binding"/>
    <property type="evidence" value="ECO:0007669"/>
    <property type="project" value="InterPro"/>
</dbReference>
<accession>A0A975F5L3</accession>
<evidence type="ECO:0000256" key="1">
    <source>
        <dbReference type="ARBA" id="ARBA00023002"/>
    </source>
</evidence>
<organism evidence="3 4">
    <name type="scientific">Treponema parvum</name>
    <dbReference type="NCBI Taxonomy" id="138851"/>
    <lineage>
        <taxon>Bacteria</taxon>
        <taxon>Pseudomonadati</taxon>
        <taxon>Spirochaetota</taxon>
        <taxon>Spirochaetia</taxon>
        <taxon>Spirochaetales</taxon>
        <taxon>Treponemataceae</taxon>
        <taxon>Treponema</taxon>
    </lineage>
</organism>
<dbReference type="PANTHER" id="PTHR21363:SF0">
    <property type="entry name" value="PREPHENATE DEHYDROGENASE [NADP(+)]"/>
    <property type="match status" value="1"/>
</dbReference>
<dbReference type="InterPro" id="IPR003099">
    <property type="entry name" value="Prephen_DH"/>
</dbReference>
<keyword evidence="4" id="KW-1185">Reference proteome</keyword>
<dbReference type="GO" id="GO:0008977">
    <property type="term" value="F:prephenate dehydrogenase (NAD+) activity"/>
    <property type="evidence" value="ECO:0007669"/>
    <property type="project" value="InterPro"/>
</dbReference>
<name>A0A975F5L3_9SPIR</name>
<dbReference type="Gene3D" id="3.40.50.720">
    <property type="entry name" value="NAD(P)-binding Rossmann-like Domain"/>
    <property type="match status" value="1"/>
</dbReference>
<dbReference type="InterPro" id="IPR046825">
    <property type="entry name" value="PDH_C"/>
</dbReference>
<dbReference type="RefSeq" id="WP_210119376.1">
    <property type="nucleotide sequence ID" value="NZ_CP054142.1"/>
</dbReference>